<gene>
    <name evidence="2" type="ORF">C176_03303</name>
</gene>
<dbReference type="eggNOG" id="ENOG5033DCQ">
    <property type="taxonomic scope" value="Bacteria"/>
</dbReference>
<reference evidence="2 3" key="1">
    <citation type="journal article" date="2014" name="BMC Genomics">
        <title>Genomic comparison of sporeforming bacilli isolated from milk.</title>
        <authorList>
            <person name="Moreno Switt A.I."/>
            <person name="Andrus A.D."/>
            <person name="Ranieri M.L."/>
            <person name="Orsi R.H."/>
            <person name="Ivy R."/>
            <person name="den Bakker H.C."/>
            <person name="Martin N.H."/>
            <person name="Wiedmann M."/>
            <person name="Boor K.J."/>
        </authorList>
    </citation>
    <scope>NUCLEOTIDE SEQUENCE [LARGE SCALE GENOMIC DNA]</scope>
    <source>
        <strain evidence="2 3">FSL R5-213</strain>
    </source>
</reference>
<evidence type="ECO:0008006" key="4">
    <source>
        <dbReference type="Google" id="ProtNLM"/>
    </source>
</evidence>
<comment type="caution">
    <text evidence="2">The sequence shown here is derived from an EMBL/GenBank/DDBJ whole genome shotgun (WGS) entry which is preliminary data.</text>
</comment>
<name>W4F6E5_9BACL</name>
<dbReference type="Proteomes" id="UP000019062">
    <property type="component" value="Unassembled WGS sequence"/>
</dbReference>
<dbReference type="EMBL" id="ASQA01000008">
    <property type="protein sequence ID" value="ETT87937.1"/>
    <property type="molecule type" value="Genomic_DNA"/>
</dbReference>
<organism evidence="2 3">
    <name type="scientific">Viridibacillus arenosi FSL R5-213</name>
    <dbReference type="NCBI Taxonomy" id="1227360"/>
    <lineage>
        <taxon>Bacteria</taxon>
        <taxon>Bacillati</taxon>
        <taxon>Bacillota</taxon>
        <taxon>Bacilli</taxon>
        <taxon>Bacillales</taxon>
        <taxon>Caryophanaceae</taxon>
        <taxon>Viridibacillus</taxon>
    </lineage>
</organism>
<feature type="region of interest" description="Disordered" evidence="1">
    <location>
        <begin position="44"/>
        <end position="66"/>
    </location>
</feature>
<evidence type="ECO:0000256" key="1">
    <source>
        <dbReference type="SAM" id="MobiDB-lite"/>
    </source>
</evidence>
<keyword evidence="3" id="KW-1185">Reference proteome</keyword>
<evidence type="ECO:0000313" key="2">
    <source>
        <dbReference type="EMBL" id="ETT87937.1"/>
    </source>
</evidence>
<sequence>MDNNNGGNFTSAGTDIDEVKRKNAEFGLSYNEIKAVLAKTGGLGTAKYSDTNSEEVKSKNQNQFPN</sequence>
<evidence type="ECO:0000313" key="3">
    <source>
        <dbReference type="Proteomes" id="UP000019062"/>
    </source>
</evidence>
<dbReference type="RefSeq" id="WP_038179848.1">
    <property type="nucleotide sequence ID" value="NZ_ASQA01000008.1"/>
</dbReference>
<proteinExistence type="predicted"/>
<protein>
    <recommendedName>
        <fullName evidence="4">Gamma-type small acid-soluble spore protein</fullName>
    </recommendedName>
</protein>
<accession>W4F6E5</accession>
<dbReference type="AlphaFoldDB" id="W4F6E5"/>